<protein>
    <submittedName>
        <fullName evidence="1">Uncharacterized protein</fullName>
    </submittedName>
</protein>
<gene>
    <name evidence="1" type="ORF">SAMN05444339_11018</name>
</gene>
<dbReference type="EMBL" id="FQUE01000010">
    <property type="protein sequence ID" value="SHF67075.1"/>
    <property type="molecule type" value="Genomic_DNA"/>
</dbReference>
<name>A0A1M5DJK8_LOKAT</name>
<sequence>MTDRIASSTPFIPSVAFGLKAVALAMKAKTARLVSGEAEALIEACQQLMPDDHEALAAVQGFAAATALDQPTAGRALHDFIITRGGQMANVARRTDEALRQQSPTHFDWQARKDCGHG</sequence>
<proteinExistence type="predicted"/>
<evidence type="ECO:0000313" key="1">
    <source>
        <dbReference type="EMBL" id="SHF67075.1"/>
    </source>
</evidence>
<accession>A0A1M5DJK8</accession>
<dbReference type="STRING" id="366533.SAMN05444339_11018"/>
<keyword evidence="2" id="KW-1185">Reference proteome</keyword>
<dbReference type="RefSeq" id="WP_143155469.1">
    <property type="nucleotide sequence ID" value="NZ_FQUE01000010.1"/>
</dbReference>
<evidence type="ECO:0000313" key="2">
    <source>
        <dbReference type="Proteomes" id="UP000183987"/>
    </source>
</evidence>
<organism evidence="1 2">
    <name type="scientific">Loktanella atrilutea</name>
    <dbReference type="NCBI Taxonomy" id="366533"/>
    <lineage>
        <taxon>Bacteria</taxon>
        <taxon>Pseudomonadati</taxon>
        <taxon>Pseudomonadota</taxon>
        <taxon>Alphaproteobacteria</taxon>
        <taxon>Rhodobacterales</taxon>
        <taxon>Roseobacteraceae</taxon>
        <taxon>Loktanella</taxon>
    </lineage>
</organism>
<dbReference type="AlphaFoldDB" id="A0A1M5DJK8"/>
<dbReference type="Proteomes" id="UP000183987">
    <property type="component" value="Unassembled WGS sequence"/>
</dbReference>
<reference evidence="2" key="1">
    <citation type="submission" date="2016-11" db="EMBL/GenBank/DDBJ databases">
        <authorList>
            <person name="Varghese N."/>
            <person name="Submissions S."/>
        </authorList>
    </citation>
    <scope>NUCLEOTIDE SEQUENCE [LARGE SCALE GENOMIC DNA]</scope>
    <source>
        <strain evidence="2">DSM 29326</strain>
    </source>
</reference>